<reference evidence="2" key="1">
    <citation type="journal article" date="2022" name="Plant J.">
        <title>Strategies of tolerance reflected in two North American maple genomes.</title>
        <authorList>
            <person name="McEvoy S.L."/>
            <person name="Sezen U.U."/>
            <person name="Trouern-Trend A."/>
            <person name="McMahon S.M."/>
            <person name="Schaberg P.G."/>
            <person name="Yang J."/>
            <person name="Wegrzyn J.L."/>
            <person name="Swenson N.G."/>
        </authorList>
    </citation>
    <scope>NUCLEOTIDE SEQUENCE</scope>
    <source>
        <strain evidence="2">91603</strain>
    </source>
</reference>
<evidence type="ECO:0000313" key="3">
    <source>
        <dbReference type="Proteomes" id="UP001064489"/>
    </source>
</evidence>
<dbReference type="AlphaFoldDB" id="A0AAD5P6G9"/>
<proteinExistence type="predicted"/>
<evidence type="ECO:0000313" key="2">
    <source>
        <dbReference type="EMBL" id="KAI9200084.1"/>
    </source>
</evidence>
<accession>A0AAD5P6G9</accession>
<dbReference type="InterPro" id="IPR000477">
    <property type="entry name" value="RT_dom"/>
</dbReference>
<dbReference type="InterPro" id="IPR051320">
    <property type="entry name" value="Viral_Replic_Matur_Polypro"/>
</dbReference>
<organism evidence="2 3">
    <name type="scientific">Acer negundo</name>
    <name type="common">Box elder</name>
    <dbReference type="NCBI Taxonomy" id="4023"/>
    <lineage>
        <taxon>Eukaryota</taxon>
        <taxon>Viridiplantae</taxon>
        <taxon>Streptophyta</taxon>
        <taxon>Embryophyta</taxon>
        <taxon>Tracheophyta</taxon>
        <taxon>Spermatophyta</taxon>
        <taxon>Magnoliopsida</taxon>
        <taxon>eudicotyledons</taxon>
        <taxon>Gunneridae</taxon>
        <taxon>Pentapetalae</taxon>
        <taxon>rosids</taxon>
        <taxon>malvids</taxon>
        <taxon>Sapindales</taxon>
        <taxon>Sapindaceae</taxon>
        <taxon>Hippocastanoideae</taxon>
        <taxon>Acereae</taxon>
        <taxon>Acer</taxon>
    </lineage>
</organism>
<dbReference type="InterPro" id="IPR043502">
    <property type="entry name" value="DNA/RNA_pol_sf"/>
</dbReference>
<dbReference type="Gene3D" id="3.30.70.270">
    <property type="match status" value="2"/>
</dbReference>
<dbReference type="PANTHER" id="PTHR33064:SF37">
    <property type="entry name" value="RIBONUCLEASE H"/>
    <property type="match status" value="1"/>
</dbReference>
<dbReference type="Pfam" id="PF00078">
    <property type="entry name" value="RVT_1"/>
    <property type="match status" value="1"/>
</dbReference>
<reference evidence="2" key="2">
    <citation type="submission" date="2023-02" db="EMBL/GenBank/DDBJ databases">
        <authorList>
            <person name="Swenson N.G."/>
            <person name="Wegrzyn J.L."/>
            <person name="Mcevoy S.L."/>
        </authorList>
    </citation>
    <scope>NUCLEOTIDE SEQUENCE</scope>
    <source>
        <strain evidence="2">91603</strain>
        <tissue evidence="2">Leaf</tissue>
    </source>
</reference>
<protein>
    <recommendedName>
        <fullName evidence="1">Reverse transcriptase domain-containing protein</fullName>
    </recommendedName>
</protein>
<dbReference type="PANTHER" id="PTHR33064">
    <property type="entry name" value="POL PROTEIN"/>
    <property type="match status" value="1"/>
</dbReference>
<keyword evidence="3" id="KW-1185">Reference proteome</keyword>
<sequence>MLDKRHIQAFPKEDDPSIFFDDILVYSKTMEEHIEHLRIALSILKQYQLFVKWSKCEFGKTELEYPCHIISAKGVLADLKKVQGMIDWPTPTTIKALRGFLGLTGYYYKFIKGYGVISKPLTKLLKN</sequence>
<feature type="domain" description="Reverse transcriptase" evidence="1">
    <location>
        <begin position="17"/>
        <end position="66"/>
    </location>
</feature>
<evidence type="ECO:0000259" key="1">
    <source>
        <dbReference type="Pfam" id="PF00078"/>
    </source>
</evidence>
<comment type="caution">
    <text evidence="2">The sequence shown here is derived from an EMBL/GenBank/DDBJ whole genome shotgun (WGS) entry which is preliminary data.</text>
</comment>
<dbReference type="Proteomes" id="UP001064489">
    <property type="component" value="Chromosome 9"/>
</dbReference>
<dbReference type="EMBL" id="JAJSOW010000001">
    <property type="protein sequence ID" value="KAI9200084.1"/>
    <property type="molecule type" value="Genomic_DNA"/>
</dbReference>
<name>A0AAD5P6G9_ACENE</name>
<dbReference type="InterPro" id="IPR043128">
    <property type="entry name" value="Rev_trsase/Diguanyl_cyclase"/>
</dbReference>
<dbReference type="SUPFAM" id="SSF56672">
    <property type="entry name" value="DNA/RNA polymerases"/>
    <property type="match status" value="1"/>
</dbReference>
<gene>
    <name evidence="2" type="ORF">LWI28_002454</name>
</gene>